<proteinExistence type="predicted"/>
<sequence>MPSSSSSSFQVSNHQLCHYDLSVRVLTSRKPTTLLGALLFVKIEINQMLRRNVRYGTGLMKNLNLISIGFN</sequence>
<evidence type="ECO:0000313" key="1">
    <source>
        <dbReference type="EMBL" id="GJT76294.1"/>
    </source>
</evidence>
<accession>A0ABQ5GM74</accession>
<comment type="caution">
    <text evidence="1">The sequence shown here is derived from an EMBL/GenBank/DDBJ whole genome shotgun (WGS) entry which is preliminary data.</text>
</comment>
<reference evidence="1" key="2">
    <citation type="submission" date="2022-01" db="EMBL/GenBank/DDBJ databases">
        <authorList>
            <person name="Yamashiro T."/>
            <person name="Shiraishi A."/>
            <person name="Satake H."/>
            <person name="Nakayama K."/>
        </authorList>
    </citation>
    <scope>NUCLEOTIDE SEQUENCE</scope>
</reference>
<evidence type="ECO:0000313" key="2">
    <source>
        <dbReference type="Proteomes" id="UP001151760"/>
    </source>
</evidence>
<name>A0ABQ5GM74_9ASTR</name>
<reference evidence="1" key="1">
    <citation type="journal article" date="2022" name="Int. J. Mol. Sci.">
        <title>Draft Genome of Tanacetum Coccineum: Genomic Comparison of Closely Related Tanacetum-Family Plants.</title>
        <authorList>
            <person name="Yamashiro T."/>
            <person name="Shiraishi A."/>
            <person name="Nakayama K."/>
            <person name="Satake H."/>
        </authorList>
    </citation>
    <scope>NUCLEOTIDE SEQUENCE</scope>
</reference>
<keyword evidence="2" id="KW-1185">Reference proteome</keyword>
<organism evidence="1 2">
    <name type="scientific">Tanacetum coccineum</name>
    <dbReference type="NCBI Taxonomy" id="301880"/>
    <lineage>
        <taxon>Eukaryota</taxon>
        <taxon>Viridiplantae</taxon>
        <taxon>Streptophyta</taxon>
        <taxon>Embryophyta</taxon>
        <taxon>Tracheophyta</taxon>
        <taxon>Spermatophyta</taxon>
        <taxon>Magnoliopsida</taxon>
        <taxon>eudicotyledons</taxon>
        <taxon>Gunneridae</taxon>
        <taxon>Pentapetalae</taxon>
        <taxon>asterids</taxon>
        <taxon>campanulids</taxon>
        <taxon>Asterales</taxon>
        <taxon>Asteraceae</taxon>
        <taxon>Asteroideae</taxon>
        <taxon>Anthemideae</taxon>
        <taxon>Anthemidinae</taxon>
        <taxon>Tanacetum</taxon>
    </lineage>
</organism>
<protein>
    <submittedName>
        <fullName evidence="1">Uncharacterized protein</fullName>
    </submittedName>
</protein>
<dbReference type="Proteomes" id="UP001151760">
    <property type="component" value="Unassembled WGS sequence"/>
</dbReference>
<dbReference type="EMBL" id="BQNB010018611">
    <property type="protein sequence ID" value="GJT76294.1"/>
    <property type="molecule type" value="Genomic_DNA"/>
</dbReference>
<gene>
    <name evidence="1" type="ORF">Tco_1043019</name>
</gene>